<gene>
    <name evidence="1" type="ORF">ACAOBT_LOCUS9919</name>
</gene>
<name>A0A9P0KEP2_ACAOB</name>
<evidence type="ECO:0000313" key="1">
    <source>
        <dbReference type="EMBL" id="CAH1972302.1"/>
    </source>
</evidence>
<protein>
    <submittedName>
        <fullName evidence="1">Uncharacterized protein</fullName>
    </submittedName>
</protein>
<dbReference type="EMBL" id="CAKOFQ010006796">
    <property type="protein sequence ID" value="CAH1972302.1"/>
    <property type="molecule type" value="Genomic_DNA"/>
</dbReference>
<proteinExistence type="predicted"/>
<evidence type="ECO:0000313" key="2">
    <source>
        <dbReference type="Proteomes" id="UP001152888"/>
    </source>
</evidence>
<dbReference type="Proteomes" id="UP001152888">
    <property type="component" value="Unassembled WGS sequence"/>
</dbReference>
<reference evidence="1" key="1">
    <citation type="submission" date="2022-03" db="EMBL/GenBank/DDBJ databases">
        <authorList>
            <person name="Sayadi A."/>
        </authorList>
    </citation>
    <scope>NUCLEOTIDE SEQUENCE</scope>
</reference>
<dbReference type="AlphaFoldDB" id="A0A9P0KEP2"/>
<comment type="caution">
    <text evidence="1">The sequence shown here is derived from an EMBL/GenBank/DDBJ whole genome shotgun (WGS) entry which is preliminary data.</text>
</comment>
<organism evidence="1 2">
    <name type="scientific">Acanthoscelides obtectus</name>
    <name type="common">Bean weevil</name>
    <name type="synonym">Bruchus obtectus</name>
    <dbReference type="NCBI Taxonomy" id="200917"/>
    <lineage>
        <taxon>Eukaryota</taxon>
        <taxon>Metazoa</taxon>
        <taxon>Ecdysozoa</taxon>
        <taxon>Arthropoda</taxon>
        <taxon>Hexapoda</taxon>
        <taxon>Insecta</taxon>
        <taxon>Pterygota</taxon>
        <taxon>Neoptera</taxon>
        <taxon>Endopterygota</taxon>
        <taxon>Coleoptera</taxon>
        <taxon>Polyphaga</taxon>
        <taxon>Cucujiformia</taxon>
        <taxon>Chrysomeloidea</taxon>
        <taxon>Chrysomelidae</taxon>
        <taxon>Bruchinae</taxon>
        <taxon>Bruchini</taxon>
        <taxon>Acanthoscelides</taxon>
    </lineage>
</organism>
<keyword evidence="2" id="KW-1185">Reference proteome</keyword>
<sequence length="85" mass="9408">MDTDEDAVALEPFSSPTGLYNGQINIPQVMKYQTSIYRFSRRDIGDGIGKLSSFLKTILRPKTESPLVDLSSEVVQSISDILLTV</sequence>
<accession>A0A9P0KEP2</accession>